<name>A0ABP6SS14_9ACTN</name>
<dbReference type="PROSITE" id="PS00166">
    <property type="entry name" value="ENOYL_COA_HYDRATASE"/>
    <property type="match status" value="1"/>
</dbReference>
<dbReference type="Gene3D" id="3.90.226.10">
    <property type="entry name" value="2-enoyl-CoA Hydratase, Chain A, domain 1"/>
    <property type="match status" value="1"/>
</dbReference>
<dbReference type="InterPro" id="IPR001753">
    <property type="entry name" value="Enoyl-CoA_hydra/iso"/>
</dbReference>
<evidence type="ECO:0000256" key="1">
    <source>
        <dbReference type="ARBA" id="ARBA00005254"/>
    </source>
</evidence>
<proteinExistence type="inferred from homology"/>
<protein>
    <submittedName>
        <fullName evidence="3">Crotonase/enoyl-CoA hydratase family protein</fullName>
    </submittedName>
</protein>
<dbReference type="PANTHER" id="PTHR43802:SF1">
    <property type="entry name" value="IP11341P-RELATED"/>
    <property type="match status" value="1"/>
</dbReference>
<evidence type="ECO:0000313" key="4">
    <source>
        <dbReference type="Proteomes" id="UP001501676"/>
    </source>
</evidence>
<comment type="caution">
    <text evidence="3">The sequence shown here is derived from an EMBL/GenBank/DDBJ whole genome shotgun (WGS) entry which is preliminary data.</text>
</comment>
<dbReference type="Pfam" id="PF00378">
    <property type="entry name" value="ECH_1"/>
    <property type="match status" value="1"/>
</dbReference>
<comment type="similarity">
    <text evidence="1 2">Belongs to the enoyl-CoA hydratase/isomerase family.</text>
</comment>
<dbReference type="RefSeq" id="WP_345726657.1">
    <property type="nucleotide sequence ID" value="NZ_BAAAYN010000005.1"/>
</dbReference>
<accession>A0ABP6SS14</accession>
<keyword evidence="4" id="KW-1185">Reference proteome</keyword>
<dbReference type="PANTHER" id="PTHR43802">
    <property type="entry name" value="ENOYL-COA HYDRATASE"/>
    <property type="match status" value="1"/>
</dbReference>
<evidence type="ECO:0000313" key="3">
    <source>
        <dbReference type="EMBL" id="GAA3383358.1"/>
    </source>
</evidence>
<gene>
    <name evidence="3" type="ORF">GCM10020369_08950</name>
</gene>
<dbReference type="InterPro" id="IPR018376">
    <property type="entry name" value="Enoyl-CoA_hyd/isom_CS"/>
</dbReference>
<reference evidence="4" key="1">
    <citation type="journal article" date="2019" name="Int. J. Syst. Evol. Microbiol.">
        <title>The Global Catalogue of Microorganisms (GCM) 10K type strain sequencing project: providing services to taxonomists for standard genome sequencing and annotation.</title>
        <authorList>
            <consortium name="The Broad Institute Genomics Platform"/>
            <consortium name="The Broad Institute Genome Sequencing Center for Infectious Disease"/>
            <person name="Wu L."/>
            <person name="Ma J."/>
        </authorList>
    </citation>
    <scope>NUCLEOTIDE SEQUENCE [LARGE SCALE GENOMIC DNA]</scope>
    <source>
        <strain evidence="4">JCM 9458</strain>
    </source>
</reference>
<organism evidence="3 4">
    <name type="scientific">Cryptosporangium minutisporangium</name>
    <dbReference type="NCBI Taxonomy" id="113569"/>
    <lineage>
        <taxon>Bacteria</taxon>
        <taxon>Bacillati</taxon>
        <taxon>Actinomycetota</taxon>
        <taxon>Actinomycetes</taxon>
        <taxon>Cryptosporangiales</taxon>
        <taxon>Cryptosporangiaceae</taxon>
        <taxon>Cryptosporangium</taxon>
    </lineage>
</organism>
<dbReference type="Proteomes" id="UP001501676">
    <property type="component" value="Unassembled WGS sequence"/>
</dbReference>
<dbReference type="EMBL" id="BAAAYN010000005">
    <property type="protein sequence ID" value="GAA3383358.1"/>
    <property type="molecule type" value="Genomic_DNA"/>
</dbReference>
<dbReference type="SUPFAM" id="SSF52096">
    <property type="entry name" value="ClpP/crotonase"/>
    <property type="match status" value="1"/>
</dbReference>
<evidence type="ECO:0000256" key="2">
    <source>
        <dbReference type="RuleBase" id="RU003707"/>
    </source>
</evidence>
<dbReference type="CDD" id="cd06558">
    <property type="entry name" value="crotonase-like"/>
    <property type="match status" value="1"/>
</dbReference>
<dbReference type="InterPro" id="IPR029045">
    <property type="entry name" value="ClpP/crotonase-like_dom_sf"/>
</dbReference>
<sequence>MAAEPPVLVDDALGVRVITLNRPHVRNALDSEATRLLRHAVSELDERPDLKAGVLTGAGGTFCSGMDLTAFAAGEIDVTAGEGPSDLLPPTATPLLAAVEGWAAGGGLELALACDAVVAATDARLGLPEVRHGLFAAGGGLRSLAATMPRGAAMLLALTGEPMSAVDARARGLVAALTPPGQAVSEARRLAGLIARHPARGVEATKELLQLAYAGPQLPFTERQHALLGEVFTEYLTTSI</sequence>